<dbReference type="InterPro" id="IPR014284">
    <property type="entry name" value="RNA_pol_sigma-70_dom"/>
</dbReference>
<dbReference type="GO" id="GO:0003700">
    <property type="term" value="F:DNA-binding transcription factor activity"/>
    <property type="evidence" value="ECO:0007669"/>
    <property type="project" value="InterPro"/>
</dbReference>
<organism evidence="3 4">
    <name type="scientific">Microbacterium hydrocarbonoxydans</name>
    <dbReference type="NCBI Taxonomy" id="273678"/>
    <lineage>
        <taxon>Bacteria</taxon>
        <taxon>Bacillati</taxon>
        <taxon>Actinomycetota</taxon>
        <taxon>Actinomycetes</taxon>
        <taxon>Micrococcales</taxon>
        <taxon>Microbacteriaceae</taxon>
        <taxon>Microbacterium</taxon>
    </lineage>
</organism>
<dbReference type="Proteomes" id="UP000033900">
    <property type="component" value="Unassembled WGS sequence"/>
</dbReference>
<dbReference type="InterPro" id="IPR013324">
    <property type="entry name" value="RNA_pol_sigma_r3/r4-like"/>
</dbReference>
<dbReference type="InterPro" id="IPR046531">
    <property type="entry name" value="DUF6596"/>
</dbReference>
<dbReference type="OrthoDB" id="9780299at2"/>
<dbReference type="Pfam" id="PF20239">
    <property type="entry name" value="DUF6596"/>
    <property type="match status" value="1"/>
</dbReference>
<sequence length="408" mass="44213">MNIRIEDAFRTDAGRILGAVTAYTGDLELAEDAVQEAFARAIAQENAGEGPGNPAAWITTAARRIAVDTIRRERTAARAHPRLVADAASPDAVDPGEFAFTGDERLELILTVCHPELGEETRLGLALRFACGIPTRDVASMLLVTESAMAARLTRAKRHLHESSIRFAMTDGRQVAERMPDALSVISLMFTVGYDAPARAEAAQLCADAIELARDAHRIRSDDPEAAGLLALLLLTHARRPARLDPAGELVELAAADRRRWDVRMLAEGELLATRALTVGTGRFALQAGIAGLHAIAAEWEHTDWDAIARLYEGLVDLWPSPSSRLARLVARGHAPAIGPESARLELDADEALFRGTTAAQAFAVRAELDVQCRDPLSALTDLHEALIRTEDPAVRRHLERRISALTV</sequence>
<evidence type="ECO:0000259" key="1">
    <source>
        <dbReference type="Pfam" id="PF04542"/>
    </source>
</evidence>
<dbReference type="STRING" id="273678.RS84_03223"/>
<feature type="domain" description="DUF6596" evidence="2">
    <location>
        <begin position="178"/>
        <end position="276"/>
    </location>
</feature>
<keyword evidence="4" id="KW-1185">Reference proteome</keyword>
<dbReference type="PANTHER" id="PTHR47756:SF2">
    <property type="entry name" value="BLL6612 PROTEIN"/>
    <property type="match status" value="1"/>
</dbReference>
<reference evidence="3 4" key="1">
    <citation type="submission" date="2015-02" db="EMBL/GenBank/DDBJ databases">
        <title>Draft genome sequences of ten Microbacterium spp. with emphasis on heavy metal contaminated environments.</title>
        <authorList>
            <person name="Corretto E."/>
        </authorList>
    </citation>
    <scope>NUCLEOTIDE SEQUENCE [LARGE SCALE GENOMIC DNA]</scope>
    <source>
        <strain evidence="3 4">SA35</strain>
    </source>
</reference>
<dbReference type="Pfam" id="PF04542">
    <property type="entry name" value="Sigma70_r2"/>
    <property type="match status" value="1"/>
</dbReference>
<dbReference type="NCBIfam" id="TIGR02937">
    <property type="entry name" value="sigma70-ECF"/>
    <property type="match status" value="1"/>
</dbReference>
<evidence type="ECO:0000313" key="4">
    <source>
        <dbReference type="Proteomes" id="UP000033900"/>
    </source>
</evidence>
<evidence type="ECO:0000313" key="3">
    <source>
        <dbReference type="EMBL" id="KJL46585.1"/>
    </source>
</evidence>
<dbReference type="GO" id="GO:0006352">
    <property type="term" value="P:DNA-templated transcription initiation"/>
    <property type="evidence" value="ECO:0007669"/>
    <property type="project" value="InterPro"/>
</dbReference>
<feature type="domain" description="RNA polymerase sigma-70 region 2" evidence="1">
    <location>
        <begin position="13"/>
        <end position="74"/>
    </location>
</feature>
<dbReference type="RefSeq" id="WP_045258745.1">
    <property type="nucleotide sequence ID" value="NZ_JYJB01000010.1"/>
</dbReference>
<dbReference type="InterPro" id="IPR007627">
    <property type="entry name" value="RNA_pol_sigma70_r2"/>
</dbReference>
<protein>
    <submittedName>
        <fullName evidence="3">RNA polymerase sigma factor</fullName>
    </submittedName>
</protein>
<name>A0A0M2HIL2_9MICO</name>
<dbReference type="InterPro" id="IPR013325">
    <property type="entry name" value="RNA_pol_sigma_r2"/>
</dbReference>
<dbReference type="EMBL" id="JYJB01000010">
    <property type="protein sequence ID" value="KJL46585.1"/>
    <property type="molecule type" value="Genomic_DNA"/>
</dbReference>
<dbReference type="SUPFAM" id="SSF88659">
    <property type="entry name" value="Sigma3 and sigma4 domains of RNA polymerase sigma factors"/>
    <property type="match status" value="1"/>
</dbReference>
<dbReference type="PATRIC" id="fig|273678.4.peg.3216"/>
<accession>A0A0M2HIL2</accession>
<dbReference type="Gene3D" id="1.10.1740.10">
    <property type="match status" value="1"/>
</dbReference>
<dbReference type="PANTHER" id="PTHR47756">
    <property type="entry name" value="BLL6612 PROTEIN-RELATED"/>
    <property type="match status" value="1"/>
</dbReference>
<dbReference type="SUPFAM" id="SSF88946">
    <property type="entry name" value="Sigma2 domain of RNA polymerase sigma factors"/>
    <property type="match status" value="1"/>
</dbReference>
<comment type="caution">
    <text evidence="3">The sequence shown here is derived from an EMBL/GenBank/DDBJ whole genome shotgun (WGS) entry which is preliminary data.</text>
</comment>
<proteinExistence type="predicted"/>
<dbReference type="AlphaFoldDB" id="A0A0M2HIL2"/>
<gene>
    <name evidence="3" type="ORF">RS84_03223</name>
</gene>
<evidence type="ECO:0000259" key="2">
    <source>
        <dbReference type="Pfam" id="PF20239"/>
    </source>
</evidence>